<dbReference type="KEGG" id="eiv:EIN_502440"/>
<dbReference type="OMA" id="CANDINM"/>
<sequence>MQHLEMFYLAQVSLHLPTMIDVANFVQVNHKACESISCLKVNPWFTAKEDIEKFCSIHTTDTINCNSFNISKELLNKATFIRNYLVSYEETSDWITSEFCSKFTTFILMESVEINPEIFSQIFKIVVDSNVTKVKMTVRTFYNFLLYIKESVDIKVQHKLFKTAFLFFQPFKSYTTYMGDRDETSEMFEKINEAVKTLSCEIYIDWSDEKGFDQYVSLTPNCKNYTSTIFLDVLDTFRPICNNGLVTVNTTGFRKLIETTKLESVIRNCYPTQIEFVGNGIDMSQMQLDNTIEVLKIEYIEPRNEMEMGNNTNEFTLPKILNVKEVISVNTQITFSNTCPSVKKVTLENFACEVKTTRKGDKKVWESIPNFPFVCVEEMSIKNLRKEIDFMMLKQLKKLNLEFTNNCDVFVNKNCANDINMIQLNNCTVTIDAEEHNDFSFNMFTNTNFVFLNDKDLKLHFKGCQNISVTTQNVINSLTLDDCVKPTVSSKVINLIVNKSKLTSSHQISAENITLCSIKDFIPISFKETKNVFLFNMNNFVFKNTFENCTTLKVDYCDNCEFLFEANKLETLSLNSSKNIQFVGNFDSIKNCVVSNNSTFKFPSELNSIFHKVQSSNKDNVCVTEMMTYEEYNTAKDKLVSLYSRMTNNNMGNLDTKTETVNLKDVVIDHPNFLLKNCVCSPRKSIHLIQKIDILNSVKIENYCGSLSNLRSVVCGTYELVNYINPTPGGLILLGAPNVIFKKCTDLGFMLDSANRSISMYDSSITLNFQIGNIIEMLIIKNTTINNFSGQQFSEKDAVVKMEIDNSHIPRNLYSLCSEELIERNITDFKEKQNVNAQGMKCEHCENIVLNIESETSHVVLEHCKECSVAIKVNENVQLDNCENVHIIENKQLLPQNDQYAQQNRAFGFGQTRPMFFQNQHTQLFLNGFK</sequence>
<keyword evidence="2" id="KW-1185">Reference proteome</keyword>
<accession>A0A0A1TXA3</accession>
<name>A0A0A1TXA3_ENTIV</name>
<evidence type="ECO:0000313" key="1">
    <source>
        <dbReference type="EMBL" id="ELP84111.1"/>
    </source>
</evidence>
<dbReference type="AlphaFoldDB" id="A0A0A1TXA3"/>
<dbReference type="RefSeq" id="XP_004183457.1">
    <property type="nucleotide sequence ID" value="XM_004183409.1"/>
</dbReference>
<dbReference type="OrthoDB" id="31391at2759"/>
<dbReference type="Proteomes" id="UP000014680">
    <property type="component" value="Unassembled WGS sequence"/>
</dbReference>
<dbReference type="GeneID" id="14883063"/>
<evidence type="ECO:0008006" key="3">
    <source>
        <dbReference type="Google" id="ProtNLM"/>
    </source>
</evidence>
<dbReference type="VEuPathDB" id="AmoebaDB:EIN_502440"/>
<proteinExistence type="predicted"/>
<reference evidence="1 2" key="1">
    <citation type="submission" date="2012-10" db="EMBL/GenBank/DDBJ databases">
        <authorList>
            <person name="Zafar N."/>
            <person name="Inman J."/>
            <person name="Hall N."/>
            <person name="Lorenzi H."/>
            <person name="Caler E."/>
        </authorList>
    </citation>
    <scope>NUCLEOTIDE SEQUENCE [LARGE SCALE GENOMIC DNA]</scope>
    <source>
        <strain evidence="1 2">IP1</strain>
    </source>
</reference>
<organism evidence="1 2">
    <name type="scientific">Entamoeba invadens IP1</name>
    <dbReference type="NCBI Taxonomy" id="370355"/>
    <lineage>
        <taxon>Eukaryota</taxon>
        <taxon>Amoebozoa</taxon>
        <taxon>Evosea</taxon>
        <taxon>Archamoebae</taxon>
        <taxon>Mastigamoebida</taxon>
        <taxon>Entamoebidae</taxon>
        <taxon>Entamoeba</taxon>
    </lineage>
</organism>
<gene>
    <name evidence="1" type="ORF">EIN_502440</name>
</gene>
<evidence type="ECO:0000313" key="2">
    <source>
        <dbReference type="Proteomes" id="UP000014680"/>
    </source>
</evidence>
<protein>
    <recommendedName>
        <fullName evidence="3">C-CAP/cofactor C-like domain-containing protein</fullName>
    </recommendedName>
</protein>
<dbReference type="EMBL" id="KB207167">
    <property type="protein sequence ID" value="ELP84111.1"/>
    <property type="molecule type" value="Genomic_DNA"/>
</dbReference>